<dbReference type="SUPFAM" id="SSF51316">
    <property type="entry name" value="Mss4-like"/>
    <property type="match status" value="1"/>
</dbReference>
<dbReference type="PANTHER" id="PTHR33337:SF40">
    <property type="entry name" value="CENP-V_GFA DOMAIN-CONTAINING PROTEIN-RELATED"/>
    <property type="match status" value="1"/>
</dbReference>
<evidence type="ECO:0000256" key="1">
    <source>
        <dbReference type="ARBA" id="ARBA00005495"/>
    </source>
</evidence>
<name>A0ABT4LJP3_9PROT</name>
<proteinExistence type="inferred from homology"/>
<dbReference type="PROSITE" id="PS51891">
    <property type="entry name" value="CENP_V_GFA"/>
    <property type="match status" value="1"/>
</dbReference>
<dbReference type="PANTHER" id="PTHR33337">
    <property type="entry name" value="GFA DOMAIN-CONTAINING PROTEIN"/>
    <property type="match status" value="1"/>
</dbReference>
<comment type="caution">
    <text evidence="6">The sequence shown here is derived from an EMBL/GenBank/DDBJ whole genome shotgun (WGS) entry which is preliminary data.</text>
</comment>
<evidence type="ECO:0000259" key="5">
    <source>
        <dbReference type="PROSITE" id="PS51891"/>
    </source>
</evidence>
<dbReference type="InterPro" id="IPR011057">
    <property type="entry name" value="Mss4-like_sf"/>
</dbReference>
<dbReference type="EMBL" id="JAPWGY010000003">
    <property type="protein sequence ID" value="MCZ4281323.1"/>
    <property type="molecule type" value="Genomic_DNA"/>
</dbReference>
<keyword evidence="3" id="KW-0862">Zinc</keyword>
<dbReference type="Proteomes" id="UP001069802">
    <property type="component" value="Unassembled WGS sequence"/>
</dbReference>
<sequence length="136" mass="15115">MSGLTKLGGCLCGDVRYEIRGVLRDSIACHCKQCRKTSGHYVSATAVAKADFHILEDRGLRWYQSSDTARRGFCQNCGSSLFWDQDGRDQMGIMSGTIDGDTGIKTREHIFVEDKGDYYELGDGLPTYISYPGKVK</sequence>
<evidence type="ECO:0000313" key="7">
    <source>
        <dbReference type="Proteomes" id="UP001069802"/>
    </source>
</evidence>
<evidence type="ECO:0000256" key="3">
    <source>
        <dbReference type="ARBA" id="ARBA00022833"/>
    </source>
</evidence>
<dbReference type="Gene3D" id="3.90.1590.10">
    <property type="entry name" value="glutathione-dependent formaldehyde- activating enzyme (gfa)"/>
    <property type="match status" value="1"/>
</dbReference>
<keyword evidence="4" id="KW-0456">Lyase</keyword>
<dbReference type="InterPro" id="IPR006913">
    <property type="entry name" value="CENP-V/GFA"/>
</dbReference>
<dbReference type="RefSeq" id="WP_269423483.1">
    <property type="nucleotide sequence ID" value="NZ_JAPWGY010000003.1"/>
</dbReference>
<evidence type="ECO:0000256" key="4">
    <source>
        <dbReference type="ARBA" id="ARBA00023239"/>
    </source>
</evidence>
<dbReference type="Pfam" id="PF04828">
    <property type="entry name" value="GFA"/>
    <property type="match status" value="1"/>
</dbReference>
<keyword evidence="7" id="KW-1185">Reference proteome</keyword>
<comment type="similarity">
    <text evidence="1">Belongs to the Gfa family.</text>
</comment>
<evidence type="ECO:0000256" key="2">
    <source>
        <dbReference type="ARBA" id="ARBA00022723"/>
    </source>
</evidence>
<protein>
    <submittedName>
        <fullName evidence="6">GFA family protein</fullName>
    </submittedName>
</protein>
<evidence type="ECO:0000313" key="6">
    <source>
        <dbReference type="EMBL" id="MCZ4281323.1"/>
    </source>
</evidence>
<organism evidence="6 7">
    <name type="scientific">Kiloniella laminariae</name>
    <dbReference type="NCBI Taxonomy" id="454162"/>
    <lineage>
        <taxon>Bacteria</taxon>
        <taxon>Pseudomonadati</taxon>
        <taxon>Pseudomonadota</taxon>
        <taxon>Alphaproteobacteria</taxon>
        <taxon>Rhodospirillales</taxon>
        <taxon>Kiloniellaceae</taxon>
        <taxon>Kiloniella</taxon>
    </lineage>
</organism>
<reference evidence="6" key="1">
    <citation type="submission" date="2022-12" db="EMBL/GenBank/DDBJ databases">
        <title>Bacterial isolates from different developmental stages of Nematostella vectensis.</title>
        <authorList>
            <person name="Fraune S."/>
        </authorList>
    </citation>
    <scope>NUCLEOTIDE SEQUENCE</scope>
    <source>
        <strain evidence="6">G21630-S1</strain>
    </source>
</reference>
<keyword evidence="2" id="KW-0479">Metal-binding</keyword>
<feature type="domain" description="CENP-V/GFA" evidence="5">
    <location>
        <begin position="6"/>
        <end position="120"/>
    </location>
</feature>
<accession>A0ABT4LJP3</accession>
<gene>
    <name evidence="6" type="ORF">O4H49_11075</name>
</gene>